<dbReference type="RefSeq" id="WP_120800238.1">
    <property type="nucleotide sequence ID" value="NZ_RBXL01000002.1"/>
</dbReference>
<comment type="caution">
    <text evidence="1">The sequence shown here is derived from an EMBL/GenBank/DDBJ whole genome shotgun (WGS) entry which is preliminary data.</text>
</comment>
<organism evidence="1 2">
    <name type="scientific">Thiocapsa rosea</name>
    <dbReference type="NCBI Taxonomy" id="69360"/>
    <lineage>
        <taxon>Bacteria</taxon>
        <taxon>Pseudomonadati</taxon>
        <taxon>Pseudomonadota</taxon>
        <taxon>Gammaproteobacteria</taxon>
        <taxon>Chromatiales</taxon>
        <taxon>Chromatiaceae</taxon>
        <taxon>Thiocapsa</taxon>
    </lineage>
</organism>
<proteinExistence type="predicted"/>
<name>A0A495UL56_9GAMM</name>
<protein>
    <recommendedName>
        <fullName evidence="3">CopG family transcriptional regulator</fullName>
    </recommendedName>
</protein>
<evidence type="ECO:0000313" key="2">
    <source>
        <dbReference type="Proteomes" id="UP000274556"/>
    </source>
</evidence>
<accession>A0A495UL56</accession>
<evidence type="ECO:0000313" key="1">
    <source>
        <dbReference type="EMBL" id="RKT37951.1"/>
    </source>
</evidence>
<dbReference type="GO" id="GO:0006355">
    <property type="term" value="P:regulation of DNA-templated transcription"/>
    <property type="evidence" value="ECO:0007669"/>
    <property type="project" value="InterPro"/>
</dbReference>
<keyword evidence="2" id="KW-1185">Reference proteome</keyword>
<sequence length="76" mass="8481">MGQVTIYLDDETETRMKEAAKASGVAVSRWVAELVREKTATEWPEAVCQLAGAWPDFPDAETLRRAQGQDVAREPF</sequence>
<reference evidence="1 2" key="1">
    <citation type="submission" date="2018-10" db="EMBL/GenBank/DDBJ databases">
        <title>Genomic Encyclopedia of Archaeal and Bacterial Type Strains, Phase II (KMG-II): from individual species to whole genera.</title>
        <authorList>
            <person name="Goeker M."/>
        </authorList>
    </citation>
    <scope>NUCLEOTIDE SEQUENCE [LARGE SCALE GENOMIC DNA]</scope>
    <source>
        <strain evidence="1 2">DSM 235</strain>
    </source>
</reference>
<dbReference type="AlphaFoldDB" id="A0A495UL56"/>
<dbReference type="CDD" id="cd21631">
    <property type="entry name" value="RHH_CopG_NikR-like"/>
    <property type="match status" value="1"/>
</dbReference>
<dbReference type="InterPro" id="IPR010985">
    <property type="entry name" value="Ribbon_hlx_hlx"/>
</dbReference>
<dbReference type="Proteomes" id="UP000274556">
    <property type="component" value="Unassembled WGS sequence"/>
</dbReference>
<dbReference type="SUPFAM" id="SSF47598">
    <property type="entry name" value="Ribbon-helix-helix"/>
    <property type="match status" value="1"/>
</dbReference>
<gene>
    <name evidence="1" type="ORF">BDD21_5463</name>
</gene>
<evidence type="ECO:0008006" key="3">
    <source>
        <dbReference type="Google" id="ProtNLM"/>
    </source>
</evidence>
<dbReference type="EMBL" id="RBXL01000002">
    <property type="protein sequence ID" value="RKT37951.1"/>
    <property type="molecule type" value="Genomic_DNA"/>
</dbReference>
<dbReference type="OrthoDB" id="5472118at2"/>